<dbReference type="EMBL" id="CM044704">
    <property type="protein sequence ID" value="KAI5669029.1"/>
    <property type="molecule type" value="Genomic_DNA"/>
</dbReference>
<accession>A0ACC0B8T2</accession>
<evidence type="ECO:0000313" key="1">
    <source>
        <dbReference type="EMBL" id="KAI5669029.1"/>
    </source>
</evidence>
<sequence length="135" mass="15467">MNWTSQSPFDLKLGLMTRDNMIAYMEDALKSKVAKFEDQEKHPKLFAMCSIVKEQSRDNLRWNLAKCRQECTLPRFYPTVAGRPRVGFVLTLLFQLFNKGFIGFPLESGSYKSSVEVLQEGGDLGKDLDPIQQLK</sequence>
<comment type="caution">
    <text evidence="1">The sequence shown here is derived from an EMBL/GenBank/DDBJ whole genome shotgun (WGS) entry which is preliminary data.</text>
</comment>
<proteinExistence type="predicted"/>
<gene>
    <name evidence="1" type="ORF">M9H77_18882</name>
</gene>
<name>A0ACC0B8T2_CATRO</name>
<keyword evidence="2" id="KW-1185">Reference proteome</keyword>
<dbReference type="Proteomes" id="UP001060085">
    <property type="component" value="Linkage Group LG04"/>
</dbReference>
<evidence type="ECO:0000313" key="2">
    <source>
        <dbReference type="Proteomes" id="UP001060085"/>
    </source>
</evidence>
<organism evidence="1 2">
    <name type="scientific">Catharanthus roseus</name>
    <name type="common">Madagascar periwinkle</name>
    <name type="synonym">Vinca rosea</name>
    <dbReference type="NCBI Taxonomy" id="4058"/>
    <lineage>
        <taxon>Eukaryota</taxon>
        <taxon>Viridiplantae</taxon>
        <taxon>Streptophyta</taxon>
        <taxon>Embryophyta</taxon>
        <taxon>Tracheophyta</taxon>
        <taxon>Spermatophyta</taxon>
        <taxon>Magnoliopsida</taxon>
        <taxon>eudicotyledons</taxon>
        <taxon>Gunneridae</taxon>
        <taxon>Pentapetalae</taxon>
        <taxon>asterids</taxon>
        <taxon>lamiids</taxon>
        <taxon>Gentianales</taxon>
        <taxon>Apocynaceae</taxon>
        <taxon>Rauvolfioideae</taxon>
        <taxon>Vinceae</taxon>
        <taxon>Catharanthinae</taxon>
        <taxon>Catharanthus</taxon>
    </lineage>
</organism>
<reference evidence="2" key="1">
    <citation type="journal article" date="2023" name="Nat. Plants">
        <title>Single-cell RNA sequencing provides a high-resolution roadmap for understanding the multicellular compartmentation of specialized metabolism.</title>
        <authorList>
            <person name="Sun S."/>
            <person name="Shen X."/>
            <person name="Li Y."/>
            <person name="Li Y."/>
            <person name="Wang S."/>
            <person name="Li R."/>
            <person name="Zhang H."/>
            <person name="Shen G."/>
            <person name="Guo B."/>
            <person name="Wei J."/>
            <person name="Xu J."/>
            <person name="St-Pierre B."/>
            <person name="Chen S."/>
            <person name="Sun C."/>
        </authorList>
    </citation>
    <scope>NUCLEOTIDE SEQUENCE [LARGE SCALE GENOMIC DNA]</scope>
</reference>
<protein>
    <submittedName>
        <fullName evidence="1">Uncharacterized protein</fullName>
    </submittedName>
</protein>